<evidence type="ECO:0000313" key="4">
    <source>
        <dbReference type="Proteomes" id="UP001596203"/>
    </source>
</evidence>
<dbReference type="EMBL" id="JBHSPR010000053">
    <property type="protein sequence ID" value="MFC6021855.1"/>
    <property type="molecule type" value="Genomic_DNA"/>
</dbReference>
<dbReference type="SUPFAM" id="SSF47413">
    <property type="entry name" value="lambda repressor-like DNA-binding domains"/>
    <property type="match status" value="1"/>
</dbReference>
<keyword evidence="2" id="KW-0472">Membrane</keyword>
<evidence type="ECO:0000256" key="2">
    <source>
        <dbReference type="SAM" id="Phobius"/>
    </source>
</evidence>
<dbReference type="InterPro" id="IPR010982">
    <property type="entry name" value="Lambda_DNA-bd_dom_sf"/>
</dbReference>
<comment type="caution">
    <text evidence="3">The sequence shown here is derived from an EMBL/GenBank/DDBJ whole genome shotgun (WGS) entry which is preliminary data.</text>
</comment>
<accession>A0ABW1KJR6</accession>
<proteinExistence type="predicted"/>
<feature type="compositionally biased region" description="Polar residues" evidence="1">
    <location>
        <begin position="220"/>
        <end position="235"/>
    </location>
</feature>
<name>A0ABW1KJR6_9ACTN</name>
<protein>
    <submittedName>
        <fullName evidence="3">Helix-turn-helix domain-containing protein</fullName>
    </submittedName>
</protein>
<dbReference type="RefSeq" id="WP_377430604.1">
    <property type="nucleotide sequence ID" value="NZ_JBHSPR010000053.1"/>
</dbReference>
<evidence type="ECO:0000256" key="1">
    <source>
        <dbReference type="SAM" id="MobiDB-lite"/>
    </source>
</evidence>
<sequence>MSKQITTAGTPDDNVARFGNDLSLLRQRAGKSYGVIAKSRHFSKSAVYGACQGRHLPSAALVRAIVEECGDDPETWVARRNSLAKATASEAKGAIHRSSARDQGVDPPNPLDATTPAEYNAALDRLREWSGLTYRDIGVIAKEYPRPLAASTLCSALKRTTLPGRRIVTSFMRAVGLDDQQQAVWLEVWHALNARKQPARSVGAAFGDEPSESERPSEGVTPTSAAGDTTDSGQSVALIKQAPSRASSRNDAADEKRRGLRGVPRTSFDWSAMSAGQRAVVVAAILVMVLIMLYLMRPTSGG</sequence>
<gene>
    <name evidence="3" type="ORF">ACFP2T_37550</name>
</gene>
<keyword evidence="2" id="KW-1133">Transmembrane helix</keyword>
<evidence type="ECO:0000313" key="3">
    <source>
        <dbReference type="EMBL" id="MFC6021855.1"/>
    </source>
</evidence>
<dbReference type="Pfam" id="PF13560">
    <property type="entry name" value="HTH_31"/>
    <property type="match status" value="1"/>
</dbReference>
<reference evidence="4" key="1">
    <citation type="journal article" date="2019" name="Int. J. Syst. Evol. Microbiol.">
        <title>The Global Catalogue of Microorganisms (GCM) 10K type strain sequencing project: providing services to taxonomists for standard genome sequencing and annotation.</title>
        <authorList>
            <consortium name="The Broad Institute Genomics Platform"/>
            <consortium name="The Broad Institute Genome Sequencing Center for Infectious Disease"/>
            <person name="Wu L."/>
            <person name="Ma J."/>
        </authorList>
    </citation>
    <scope>NUCLEOTIDE SEQUENCE [LARGE SCALE GENOMIC DNA]</scope>
    <source>
        <strain evidence="4">ZS-35-S2</strain>
    </source>
</reference>
<feature type="region of interest" description="Disordered" evidence="1">
    <location>
        <begin position="200"/>
        <end position="260"/>
    </location>
</feature>
<feature type="transmembrane region" description="Helical" evidence="2">
    <location>
        <begin position="279"/>
        <end position="296"/>
    </location>
</feature>
<keyword evidence="4" id="KW-1185">Reference proteome</keyword>
<keyword evidence="2" id="KW-0812">Transmembrane</keyword>
<organism evidence="3 4">
    <name type="scientific">Plantactinospora solaniradicis</name>
    <dbReference type="NCBI Taxonomy" id="1723736"/>
    <lineage>
        <taxon>Bacteria</taxon>
        <taxon>Bacillati</taxon>
        <taxon>Actinomycetota</taxon>
        <taxon>Actinomycetes</taxon>
        <taxon>Micromonosporales</taxon>
        <taxon>Micromonosporaceae</taxon>
        <taxon>Plantactinospora</taxon>
    </lineage>
</organism>
<dbReference type="Proteomes" id="UP001596203">
    <property type="component" value="Unassembled WGS sequence"/>
</dbReference>
<feature type="region of interest" description="Disordered" evidence="1">
    <location>
        <begin position="88"/>
        <end position="115"/>
    </location>
</feature>